<gene>
    <name evidence="1" type="ORF">EVEC_LOCUS11949</name>
</gene>
<reference evidence="1 2" key="2">
    <citation type="submission" date="2018-10" db="EMBL/GenBank/DDBJ databases">
        <authorList>
            <consortium name="Pathogen Informatics"/>
        </authorList>
    </citation>
    <scope>NUCLEOTIDE SEQUENCE [LARGE SCALE GENOMIC DNA]</scope>
</reference>
<organism evidence="3">
    <name type="scientific">Enterobius vermicularis</name>
    <name type="common">Human pinworm</name>
    <dbReference type="NCBI Taxonomy" id="51028"/>
    <lineage>
        <taxon>Eukaryota</taxon>
        <taxon>Metazoa</taxon>
        <taxon>Ecdysozoa</taxon>
        <taxon>Nematoda</taxon>
        <taxon>Chromadorea</taxon>
        <taxon>Rhabditida</taxon>
        <taxon>Spirurina</taxon>
        <taxon>Oxyuridomorpha</taxon>
        <taxon>Oxyuroidea</taxon>
        <taxon>Oxyuridae</taxon>
        <taxon>Enterobius</taxon>
    </lineage>
</organism>
<evidence type="ECO:0000313" key="3">
    <source>
        <dbReference type="WBParaSite" id="EVEC_0001277601-mRNA-1"/>
    </source>
</evidence>
<dbReference type="InterPro" id="IPR029063">
    <property type="entry name" value="SAM-dependent_MTases_sf"/>
</dbReference>
<keyword evidence="2" id="KW-1185">Reference proteome</keyword>
<accession>A0A0N4VP53</accession>
<evidence type="ECO:0000313" key="2">
    <source>
        <dbReference type="Proteomes" id="UP000274131"/>
    </source>
</evidence>
<evidence type="ECO:0000313" key="1">
    <source>
        <dbReference type="EMBL" id="VDD97198.1"/>
    </source>
</evidence>
<dbReference type="Pfam" id="PF01564">
    <property type="entry name" value="Spermine_synth"/>
    <property type="match status" value="1"/>
</dbReference>
<dbReference type="EMBL" id="UXUI01013038">
    <property type="protein sequence ID" value="VDD97198.1"/>
    <property type="molecule type" value="Genomic_DNA"/>
</dbReference>
<protein>
    <submittedName>
        <fullName evidence="3">PABS domain-containing protein</fullName>
    </submittedName>
</protein>
<dbReference type="OrthoDB" id="2016285at2759"/>
<reference evidence="3" key="1">
    <citation type="submission" date="2017-02" db="UniProtKB">
        <authorList>
            <consortium name="WormBaseParasite"/>
        </authorList>
    </citation>
    <scope>IDENTIFICATION</scope>
</reference>
<dbReference type="SUPFAM" id="SSF53335">
    <property type="entry name" value="S-adenosyl-L-methionine-dependent methyltransferases"/>
    <property type="match status" value="1"/>
</dbReference>
<dbReference type="Proteomes" id="UP000274131">
    <property type="component" value="Unassembled WGS sequence"/>
</dbReference>
<dbReference type="WBParaSite" id="EVEC_0001277601-mRNA-1">
    <property type="protein sequence ID" value="EVEC_0001277601-mRNA-1"/>
    <property type="gene ID" value="EVEC_0001277601"/>
</dbReference>
<dbReference type="AlphaFoldDB" id="A0A0N4VP53"/>
<proteinExistence type="predicted"/>
<sequence length="249" mass="28165">IWQAITLFASTSLANFFYNITPNNYAVFEIDTFTTSMAKLSVLDLVFIDHQNKHSSFRITIKRRIVNMDRDEIFVSEIELLLPKNLSEIEDTRSLAVDYSKLNIAARSLVSPPFATGSLNYQKNSRAKILIIGLGGSQINNFLHNAFSMVDLTVIELEEQMVNIAKKYFGLSLDDHQKVIVMDGKKYLQEAADKGIKFDAIYIDVCPTRFPEEEEIMCPISAFLNPATIKAIKNSLKPSGMVFKKLFCC</sequence>
<dbReference type="Gene3D" id="3.40.50.150">
    <property type="entry name" value="Vaccinia Virus protein VP39"/>
    <property type="match status" value="1"/>
</dbReference>
<name>A0A0N4VP53_ENTVE</name>